<organism evidence="1 2">
    <name type="scientific">Anaerotignum neopropionicum</name>
    <dbReference type="NCBI Taxonomy" id="36847"/>
    <lineage>
        <taxon>Bacteria</taxon>
        <taxon>Bacillati</taxon>
        <taxon>Bacillota</taxon>
        <taxon>Clostridia</taxon>
        <taxon>Lachnospirales</taxon>
        <taxon>Anaerotignaceae</taxon>
        <taxon>Anaerotignum</taxon>
    </lineage>
</organism>
<dbReference type="STRING" id="36847.CLNEO_10000"/>
<dbReference type="AlphaFoldDB" id="A0A136WH22"/>
<sequence>MRRYLWFVGLILALTFLGGCRDETAKSEMVLKLNDTLYYGTDEVGPMGDSGCVEGKITSSVELNSIPTENGSSNFGCIGSSYTYDYGDGFIMVHLNDEEWHCFYAENKE</sequence>
<dbReference type="Proteomes" id="UP000070539">
    <property type="component" value="Unassembled WGS sequence"/>
</dbReference>
<evidence type="ECO:0000313" key="1">
    <source>
        <dbReference type="EMBL" id="KXL53774.1"/>
    </source>
</evidence>
<reference evidence="1 2" key="1">
    <citation type="submission" date="2016-01" db="EMBL/GenBank/DDBJ databases">
        <title>Genome sequence of Clostridium neopropionicum X4, DSM-3847.</title>
        <authorList>
            <person name="Poehlein A."/>
            <person name="Beck M.H."/>
            <person name="Bengelsdorf F.R."/>
            <person name="Daniel R."/>
            <person name="Duerre P."/>
        </authorList>
    </citation>
    <scope>NUCLEOTIDE SEQUENCE [LARGE SCALE GENOMIC DNA]</scope>
    <source>
        <strain evidence="1 2">DSM-3847</strain>
    </source>
</reference>
<dbReference type="OrthoDB" id="2067553at2"/>
<gene>
    <name evidence="1" type="ORF">CLNEO_10000</name>
</gene>
<evidence type="ECO:0000313" key="2">
    <source>
        <dbReference type="Proteomes" id="UP000070539"/>
    </source>
</evidence>
<comment type="caution">
    <text evidence="1">The sequence shown here is derived from an EMBL/GenBank/DDBJ whole genome shotgun (WGS) entry which is preliminary data.</text>
</comment>
<protein>
    <recommendedName>
        <fullName evidence="3">Lipoprotein</fullName>
    </recommendedName>
</protein>
<keyword evidence="2" id="KW-1185">Reference proteome</keyword>
<proteinExistence type="predicted"/>
<dbReference type="EMBL" id="LRVM01000002">
    <property type="protein sequence ID" value="KXL53774.1"/>
    <property type="molecule type" value="Genomic_DNA"/>
</dbReference>
<accession>A0A136WH22</accession>
<name>A0A136WH22_9FIRM</name>
<evidence type="ECO:0008006" key="3">
    <source>
        <dbReference type="Google" id="ProtNLM"/>
    </source>
</evidence>
<dbReference type="RefSeq" id="WP_066085512.1">
    <property type="nucleotide sequence ID" value="NZ_LRVM01000002.1"/>
</dbReference>
<dbReference type="PROSITE" id="PS51257">
    <property type="entry name" value="PROKAR_LIPOPROTEIN"/>
    <property type="match status" value="1"/>
</dbReference>